<dbReference type="Gene3D" id="1.10.760.10">
    <property type="entry name" value="Cytochrome c-like domain"/>
    <property type="match status" value="1"/>
</dbReference>
<dbReference type="GO" id="GO:0009055">
    <property type="term" value="F:electron transfer activity"/>
    <property type="evidence" value="ECO:0007669"/>
    <property type="project" value="InterPro"/>
</dbReference>
<organism evidence="6 7">
    <name type="scientific">Psychroflexus halocasei</name>
    <dbReference type="NCBI Taxonomy" id="908615"/>
    <lineage>
        <taxon>Bacteria</taxon>
        <taxon>Pseudomonadati</taxon>
        <taxon>Bacteroidota</taxon>
        <taxon>Flavobacteriia</taxon>
        <taxon>Flavobacteriales</taxon>
        <taxon>Flavobacteriaceae</taxon>
        <taxon>Psychroflexus</taxon>
    </lineage>
</organism>
<feature type="domain" description="Cytochrome c" evidence="5">
    <location>
        <begin position="52"/>
        <end position="256"/>
    </location>
</feature>
<keyword evidence="1 4" id="KW-0349">Heme</keyword>
<dbReference type="PROSITE" id="PS51257">
    <property type="entry name" value="PROKAR_LIPOPROTEIN"/>
    <property type="match status" value="1"/>
</dbReference>
<dbReference type="PANTHER" id="PTHR30600">
    <property type="entry name" value="CYTOCHROME C PEROXIDASE-RELATED"/>
    <property type="match status" value="1"/>
</dbReference>
<proteinExistence type="predicted"/>
<dbReference type="STRING" id="908615.SAMN05421540_10273"/>
<dbReference type="InterPro" id="IPR010538">
    <property type="entry name" value="DHOR"/>
</dbReference>
<dbReference type="PANTHER" id="PTHR30600:SF4">
    <property type="entry name" value="CYTOCHROME C DOMAIN-CONTAINING PROTEIN"/>
    <property type="match status" value="1"/>
</dbReference>
<evidence type="ECO:0000256" key="2">
    <source>
        <dbReference type="ARBA" id="ARBA00022723"/>
    </source>
</evidence>
<evidence type="ECO:0000313" key="6">
    <source>
        <dbReference type="EMBL" id="SDZ88542.1"/>
    </source>
</evidence>
<sequence length="398" mass="43879">MKTYLNFVILILGIVFFSSCELTATGEPEEYELLDGPTEGLSKAESRRFVLGDVAFNDQIFTTETGLGPIFTGTSCVSCHAGDGKGHPFNGFTRFGQSDETGNHFLDQGGPQLQNKALPGYEPENLPSGAPHTKLVAPIVTGLGFLEAVTDDYLLSLQDPNDLDDDGIRGVVHWNHIPDYVKPHVDAVTQNGMYITRFGKKASVYNLLEQTADAYNQDIGITSVYEPYDTYSGDMQEPEIDEKTVNDVVFYLKTLKAPIQRNQDDPNVIAGQQVFETIDCAKCHLPEMQTGYSPIDAISNKTFHPYTDLLLHDMGPELDDGYTEGTATSAQWRTAPLWGLGLSGDSQGNAYYLMHDGRAHSIQQAIMLHGGEAINSRNMYENLSDEEKNKLLAFLESL</sequence>
<keyword evidence="7" id="KW-1185">Reference proteome</keyword>
<keyword evidence="3 4" id="KW-0408">Iron</keyword>
<evidence type="ECO:0000259" key="5">
    <source>
        <dbReference type="PROSITE" id="PS51007"/>
    </source>
</evidence>
<evidence type="ECO:0000256" key="3">
    <source>
        <dbReference type="ARBA" id="ARBA00023004"/>
    </source>
</evidence>
<protein>
    <submittedName>
        <fullName evidence="6">CxxC motif-containing protein, DUF1111 family</fullName>
    </submittedName>
</protein>
<evidence type="ECO:0000256" key="1">
    <source>
        <dbReference type="ARBA" id="ARBA00022617"/>
    </source>
</evidence>
<dbReference type="RefSeq" id="WP_093238996.1">
    <property type="nucleotide sequence ID" value="NZ_FNQF01000002.1"/>
</dbReference>
<dbReference type="InterPro" id="IPR036909">
    <property type="entry name" value="Cyt_c-like_dom_sf"/>
</dbReference>
<dbReference type="GO" id="GO:0004130">
    <property type="term" value="F:cytochrome-c peroxidase activity"/>
    <property type="evidence" value="ECO:0007669"/>
    <property type="project" value="TreeGrafter"/>
</dbReference>
<dbReference type="AlphaFoldDB" id="A0A1H3WQ78"/>
<feature type="domain" description="Cytochrome c" evidence="5">
    <location>
        <begin position="266"/>
        <end position="398"/>
    </location>
</feature>
<dbReference type="SUPFAM" id="SSF46626">
    <property type="entry name" value="Cytochrome c"/>
    <property type="match status" value="1"/>
</dbReference>
<reference evidence="6 7" key="1">
    <citation type="submission" date="2016-10" db="EMBL/GenBank/DDBJ databases">
        <authorList>
            <person name="de Groot N.N."/>
        </authorList>
    </citation>
    <scope>NUCLEOTIDE SEQUENCE [LARGE SCALE GENOMIC DNA]</scope>
    <source>
        <strain evidence="6 7">DSM 23581</strain>
    </source>
</reference>
<evidence type="ECO:0000313" key="7">
    <source>
        <dbReference type="Proteomes" id="UP000198820"/>
    </source>
</evidence>
<dbReference type="EMBL" id="FNQF01000002">
    <property type="protein sequence ID" value="SDZ88542.1"/>
    <property type="molecule type" value="Genomic_DNA"/>
</dbReference>
<evidence type="ECO:0000256" key="4">
    <source>
        <dbReference type="PROSITE-ProRule" id="PRU00433"/>
    </source>
</evidence>
<accession>A0A1H3WQ78</accession>
<dbReference type="GO" id="GO:0020037">
    <property type="term" value="F:heme binding"/>
    <property type="evidence" value="ECO:0007669"/>
    <property type="project" value="InterPro"/>
</dbReference>
<gene>
    <name evidence="6" type="ORF">SAMN05421540_10273</name>
</gene>
<dbReference type="PROSITE" id="PS51007">
    <property type="entry name" value="CYTC"/>
    <property type="match status" value="2"/>
</dbReference>
<dbReference type="Proteomes" id="UP000198820">
    <property type="component" value="Unassembled WGS sequence"/>
</dbReference>
<dbReference type="GO" id="GO:0046872">
    <property type="term" value="F:metal ion binding"/>
    <property type="evidence" value="ECO:0007669"/>
    <property type="project" value="UniProtKB-KW"/>
</dbReference>
<keyword evidence="2 4" id="KW-0479">Metal-binding</keyword>
<dbReference type="InterPro" id="IPR009056">
    <property type="entry name" value="Cyt_c-like_dom"/>
</dbReference>
<dbReference type="InterPro" id="IPR051395">
    <property type="entry name" value="Cytochrome_c_Peroxidase/MauG"/>
</dbReference>
<dbReference type="Pfam" id="PF06537">
    <property type="entry name" value="DHOR"/>
    <property type="match status" value="1"/>
</dbReference>
<name>A0A1H3WQ78_9FLAO</name>